<dbReference type="InterPro" id="IPR012162">
    <property type="entry name" value="PNPase"/>
</dbReference>
<dbReference type="NCBIfam" id="TIGR03591">
    <property type="entry name" value="polynuc_phos"/>
    <property type="match status" value="1"/>
</dbReference>
<evidence type="ECO:0000259" key="10">
    <source>
        <dbReference type="PROSITE" id="PS50126"/>
    </source>
</evidence>
<comment type="similarity">
    <text evidence="1 8">Belongs to the polyribonucleotide nucleotidyltransferase family.</text>
</comment>
<dbReference type="Gene3D" id="2.40.50.140">
    <property type="entry name" value="Nucleic acid-binding proteins"/>
    <property type="match status" value="1"/>
</dbReference>
<dbReference type="InterPro" id="IPR036456">
    <property type="entry name" value="PNPase_PH_RNA-bd_sf"/>
</dbReference>
<feature type="binding site" evidence="8">
    <location>
        <position position="496"/>
    </location>
    <ligand>
        <name>Mg(2+)</name>
        <dbReference type="ChEBI" id="CHEBI:18420"/>
    </ligand>
</feature>
<dbReference type="InterPro" id="IPR001247">
    <property type="entry name" value="ExoRNase_PH_dom1"/>
</dbReference>
<dbReference type="Pfam" id="PF03725">
    <property type="entry name" value="RNase_PH_C"/>
    <property type="match status" value="2"/>
</dbReference>
<dbReference type="GO" id="GO:0006396">
    <property type="term" value="P:RNA processing"/>
    <property type="evidence" value="ECO:0007669"/>
    <property type="project" value="InterPro"/>
</dbReference>
<dbReference type="InterPro" id="IPR036345">
    <property type="entry name" value="ExoRNase_PH_dom2_sf"/>
</dbReference>
<dbReference type="PROSITE" id="PS50126">
    <property type="entry name" value="S1"/>
    <property type="match status" value="1"/>
</dbReference>
<comment type="caution">
    <text evidence="11">The sequence shown here is derived from an EMBL/GenBank/DDBJ whole genome shotgun (WGS) entry which is preliminary data.</text>
</comment>
<dbReference type="GO" id="GO:0006402">
    <property type="term" value="P:mRNA catabolic process"/>
    <property type="evidence" value="ECO:0007669"/>
    <property type="project" value="UniProtKB-UniRule"/>
</dbReference>
<dbReference type="PIRSF" id="PIRSF005499">
    <property type="entry name" value="PNPase"/>
    <property type="match status" value="1"/>
</dbReference>
<gene>
    <name evidence="8 11" type="primary">pnp</name>
    <name evidence="11" type="ORF">DU478_10040</name>
</gene>
<evidence type="ECO:0000256" key="8">
    <source>
        <dbReference type="HAMAP-Rule" id="MF_01595"/>
    </source>
</evidence>
<comment type="subcellular location">
    <subcellularLocation>
        <location evidence="8">Cytoplasm</location>
    </subcellularLocation>
</comment>
<dbReference type="Gene3D" id="3.30.1370.10">
    <property type="entry name" value="K Homology domain, type 1"/>
    <property type="match status" value="1"/>
</dbReference>
<evidence type="ECO:0000256" key="1">
    <source>
        <dbReference type="ARBA" id="ARBA00007404"/>
    </source>
</evidence>
<dbReference type="CDD" id="cd02393">
    <property type="entry name" value="KH-I_PNPase"/>
    <property type="match status" value="1"/>
</dbReference>
<evidence type="ECO:0000256" key="6">
    <source>
        <dbReference type="ARBA" id="ARBA00022842"/>
    </source>
</evidence>
<dbReference type="GO" id="GO:0005829">
    <property type="term" value="C:cytosol"/>
    <property type="evidence" value="ECO:0007669"/>
    <property type="project" value="TreeGrafter"/>
</dbReference>
<dbReference type="EC" id="2.7.7.8" evidence="8"/>
<dbReference type="InterPro" id="IPR036612">
    <property type="entry name" value="KH_dom_type_1_sf"/>
</dbReference>
<dbReference type="SUPFAM" id="SSF55666">
    <property type="entry name" value="Ribonuclease PH domain 2-like"/>
    <property type="match status" value="2"/>
</dbReference>
<dbReference type="FunFam" id="3.30.230.70:FF:000001">
    <property type="entry name" value="Polyribonucleotide nucleotidyltransferase"/>
    <property type="match status" value="1"/>
</dbReference>
<evidence type="ECO:0000256" key="3">
    <source>
        <dbReference type="ARBA" id="ARBA00022679"/>
    </source>
</evidence>
<dbReference type="InterPro" id="IPR015848">
    <property type="entry name" value="PNPase_PH_RNA-bd_bac/org-type"/>
</dbReference>
<dbReference type="PANTHER" id="PTHR11252">
    <property type="entry name" value="POLYRIBONUCLEOTIDE NUCLEOTIDYLTRANSFERASE"/>
    <property type="match status" value="1"/>
</dbReference>
<dbReference type="RefSeq" id="WP_114510828.1">
    <property type="nucleotide sequence ID" value="NZ_QPMK01000006.1"/>
</dbReference>
<evidence type="ECO:0000313" key="12">
    <source>
        <dbReference type="Proteomes" id="UP000253977"/>
    </source>
</evidence>
<keyword evidence="4 8" id="KW-0548">Nucleotidyltransferase</keyword>
<dbReference type="OrthoDB" id="9804305at2"/>
<accession>A0A369TTG5</accession>
<dbReference type="Pfam" id="PF00013">
    <property type="entry name" value="KH_1"/>
    <property type="match status" value="1"/>
</dbReference>
<feature type="region of interest" description="Disordered" evidence="9">
    <location>
        <begin position="695"/>
        <end position="714"/>
    </location>
</feature>
<dbReference type="EMBL" id="QPMK01000006">
    <property type="protein sequence ID" value="RDD66256.1"/>
    <property type="molecule type" value="Genomic_DNA"/>
</dbReference>
<comment type="catalytic activity">
    <reaction evidence="8">
        <text>RNA(n+1) + phosphate = RNA(n) + a ribonucleoside 5'-diphosphate</text>
        <dbReference type="Rhea" id="RHEA:22096"/>
        <dbReference type="Rhea" id="RHEA-COMP:14527"/>
        <dbReference type="Rhea" id="RHEA-COMP:17342"/>
        <dbReference type="ChEBI" id="CHEBI:43474"/>
        <dbReference type="ChEBI" id="CHEBI:57930"/>
        <dbReference type="ChEBI" id="CHEBI:140395"/>
        <dbReference type="EC" id="2.7.7.8"/>
    </reaction>
</comment>
<dbReference type="SUPFAM" id="SSF54211">
    <property type="entry name" value="Ribosomal protein S5 domain 2-like"/>
    <property type="match status" value="2"/>
</dbReference>
<dbReference type="FunFam" id="2.40.50.140:FF:000107">
    <property type="entry name" value="Polyribonucleotide nucleotidyltransferase"/>
    <property type="match status" value="1"/>
</dbReference>
<dbReference type="SUPFAM" id="SSF54791">
    <property type="entry name" value="Eukaryotic type KH-domain (KH-domain type I)"/>
    <property type="match status" value="1"/>
</dbReference>
<feature type="domain" description="S1 motif" evidence="10">
    <location>
        <begin position="625"/>
        <end position="693"/>
    </location>
</feature>
<keyword evidence="3 8" id="KW-0808">Transferase</keyword>
<dbReference type="GO" id="GO:0000287">
    <property type="term" value="F:magnesium ion binding"/>
    <property type="evidence" value="ECO:0007669"/>
    <property type="project" value="UniProtKB-UniRule"/>
</dbReference>
<dbReference type="SUPFAM" id="SSF50249">
    <property type="entry name" value="Nucleic acid-binding proteins"/>
    <property type="match status" value="1"/>
</dbReference>
<keyword evidence="12" id="KW-1185">Reference proteome</keyword>
<keyword evidence="5 8" id="KW-0479">Metal-binding</keyword>
<dbReference type="InterPro" id="IPR012340">
    <property type="entry name" value="NA-bd_OB-fold"/>
</dbReference>
<dbReference type="InterPro" id="IPR015847">
    <property type="entry name" value="ExoRNase_PH_dom2"/>
</dbReference>
<dbReference type="InterPro" id="IPR003029">
    <property type="entry name" value="S1_domain"/>
</dbReference>
<evidence type="ECO:0000256" key="4">
    <source>
        <dbReference type="ARBA" id="ARBA00022695"/>
    </source>
</evidence>
<dbReference type="Pfam" id="PF03726">
    <property type="entry name" value="PNPase"/>
    <property type="match status" value="1"/>
</dbReference>
<dbReference type="HAMAP" id="MF_01595">
    <property type="entry name" value="PNPase"/>
    <property type="match status" value="1"/>
</dbReference>
<comment type="cofactor">
    <cofactor evidence="8">
        <name>Mg(2+)</name>
        <dbReference type="ChEBI" id="CHEBI:18420"/>
    </cofactor>
</comment>
<dbReference type="NCBIfam" id="NF008805">
    <property type="entry name" value="PRK11824.1"/>
    <property type="match status" value="1"/>
</dbReference>
<dbReference type="PROSITE" id="PS50084">
    <property type="entry name" value="KH_TYPE_1"/>
    <property type="match status" value="1"/>
</dbReference>
<dbReference type="Pfam" id="PF01138">
    <property type="entry name" value="RNase_PH"/>
    <property type="match status" value="2"/>
</dbReference>
<dbReference type="Gene3D" id="3.30.230.70">
    <property type="entry name" value="GHMP Kinase, N-terminal domain"/>
    <property type="match status" value="2"/>
</dbReference>
<keyword evidence="6 8" id="KW-0460">Magnesium</keyword>
<dbReference type="SMART" id="SM00316">
    <property type="entry name" value="S1"/>
    <property type="match status" value="1"/>
</dbReference>
<dbReference type="GO" id="GO:0004654">
    <property type="term" value="F:polyribonucleotide nucleotidyltransferase activity"/>
    <property type="evidence" value="ECO:0007669"/>
    <property type="project" value="UniProtKB-UniRule"/>
</dbReference>
<evidence type="ECO:0000256" key="9">
    <source>
        <dbReference type="SAM" id="MobiDB-lite"/>
    </source>
</evidence>
<dbReference type="InterPro" id="IPR004088">
    <property type="entry name" value="KH_dom_type_1"/>
</dbReference>
<feature type="binding site" evidence="8">
    <location>
        <position position="490"/>
    </location>
    <ligand>
        <name>Mg(2+)</name>
        <dbReference type="ChEBI" id="CHEBI:18420"/>
    </ligand>
</feature>
<evidence type="ECO:0000313" key="11">
    <source>
        <dbReference type="EMBL" id="RDD66256.1"/>
    </source>
</evidence>
<dbReference type="InterPro" id="IPR020568">
    <property type="entry name" value="Ribosomal_Su5_D2-typ_SF"/>
</dbReference>
<dbReference type="Proteomes" id="UP000253977">
    <property type="component" value="Unassembled WGS sequence"/>
</dbReference>
<dbReference type="InterPro" id="IPR027408">
    <property type="entry name" value="PNPase/RNase_PH_dom_sf"/>
</dbReference>
<dbReference type="CDD" id="cd04472">
    <property type="entry name" value="S1_PNPase"/>
    <property type="match status" value="1"/>
</dbReference>
<organism evidence="11 12">
    <name type="scientific">Thalassococcus profundi</name>
    <dbReference type="NCBI Taxonomy" id="2282382"/>
    <lineage>
        <taxon>Bacteria</taxon>
        <taxon>Pseudomonadati</taxon>
        <taxon>Pseudomonadota</taxon>
        <taxon>Alphaproteobacteria</taxon>
        <taxon>Rhodobacterales</taxon>
        <taxon>Roseobacteraceae</taxon>
        <taxon>Thalassococcus</taxon>
    </lineage>
</organism>
<dbReference type="Pfam" id="PF00575">
    <property type="entry name" value="S1"/>
    <property type="match status" value="1"/>
</dbReference>
<dbReference type="FunFam" id="3.30.230.70:FF:000002">
    <property type="entry name" value="Polyribonucleotide nucleotidyltransferase"/>
    <property type="match status" value="1"/>
</dbReference>
<dbReference type="AlphaFoldDB" id="A0A369TTG5"/>
<dbReference type="GO" id="GO:0000175">
    <property type="term" value="F:3'-5'-RNA exonuclease activity"/>
    <property type="evidence" value="ECO:0007669"/>
    <property type="project" value="TreeGrafter"/>
</dbReference>
<evidence type="ECO:0000256" key="7">
    <source>
        <dbReference type="ARBA" id="ARBA00022884"/>
    </source>
</evidence>
<protein>
    <recommendedName>
        <fullName evidence="8">Polyribonucleotide nucleotidyltransferase</fullName>
        <ecNumber evidence="8">2.7.7.8</ecNumber>
    </recommendedName>
    <alternativeName>
        <fullName evidence="8">Polynucleotide phosphorylase</fullName>
        <shortName evidence="8">PNPase</shortName>
    </alternativeName>
</protein>
<sequence>MFNVTTKSMQWGEETLTLETGKVARQADGSVIATLGETSVMANVTFAKKAKEGQDFFPLTVHYQEKYYAAGKVPGGFFKREARPTEKETLTARLIDRPIRPLFVPGFKNEVLVMCTVLSHDLVNDPDMVAMIAASAALTISGAPFMGPIAGCRVGYEDGEYILNPEIDDMHKLKDNPEQRLDLVVAGTKDAVMMVESEAYELTEEEMLGAVKFAHEQIQPVVDLIVSLAEEAAKEPFDFQPADYSALYDAVKAAGEDKIRAAYAITDKQERTTAVSDAKQAIKGSLSEEQLADENLGSALKKLEASVLRGDVVKTGKRIDGRALDEVRDIVCETGILPRTHGSALFTRGETQGLVVTTLGTGDDEQMIDALQGTYKSNFLLHYNFPPYSVGEAGRVGPPGRREIGHGKLAWRALQAVLPAATDFPYTIRVVSEITESNGSSSMASVCGGSLSMMDAGVPLKSAVAGVAMGLILEEDGSYAVLTDILGDEDHLGDMDFKVAGTENGITSLQMDIKVAGITQEIMEKALAQAKAGRMHILGEMNKAITGAAEFSVHAPRIETMQVPTDKIREVIGSGGKVIREIVEVSGAKVDINDEGIIKIASPNGDSIKKAYDMIWSIVAEPEEGMIYDGKVVKIVDFGAFVNFFGKRDGLVHVSQIENRRLNHPSDVLKEGQDVKVKLLGFDDRGKVRLSMKVVNQETGEEMSPEQQKEAAEG</sequence>
<dbReference type="PANTHER" id="PTHR11252:SF0">
    <property type="entry name" value="POLYRIBONUCLEOTIDE NUCLEOTIDYLTRANSFERASE 1, MITOCHONDRIAL"/>
    <property type="match status" value="1"/>
</dbReference>
<dbReference type="InterPro" id="IPR004087">
    <property type="entry name" value="KH_dom"/>
</dbReference>
<reference evidence="11 12" key="1">
    <citation type="submission" date="2018-07" db="EMBL/GenBank/DDBJ databases">
        <title>Thalassococcus profundi sp. nov., a marine bacterium isolated from deep seawater of Okinawa Trough.</title>
        <authorList>
            <person name="Yu M."/>
        </authorList>
    </citation>
    <scope>NUCLEOTIDE SEQUENCE [LARGE SCALE GENOMIC DNA]</scope>
    <source>
        <strain evidence="11 12">WRAS1</strain>
    </source>
</reference>
<dbReference type="CDD" id="cd11364">
    <property type="entry name" value="RNase_PH_PNPase_2"/>
    <property type="match status" value="1"/>
</dbReference>
<evidence type="ECO:0000256" key="2">
    <source>
        <dbReference type="ARBA" id="ARBA00022490"/>
    </source>
</evidence>
<keyword evidence="2 8" id="KW-0963">Cytoplasm</keyword>
<dbReference type="FunFam" id="3.30.1370.10:FF:000001">
    <property type="entry name" value="Polyribonucleotide nucleotidyltransferase"/>
    <property type="match status" value="1"/>
</dbReference>
<name>A0A369TTG5_9RHOB</name>
<dbReference type="GO" id="GO:0003723">
    <property type="term" value="F:RNA binding"/>
    <property type="evidence" value="ECO:0007669"/>
    <property type="project" value="UniProtKB-UniRule"/>
</dbReference>
<dbReference type="SUPFAM" id="SSF46915">
    <property type="entry name" value="Polynucleotide phosphorylase/guanosine pentaphosphate synthase (PNPase/GPSI), domain 3"/>
    <property type="match status" value="1"/>
</dbReference>
<dbReference type="CDD" id="cd11363">
    <property type="entry name" value="RNase_PH_PNPase_1"/>
    <property type="match status" value="1"/>
</dbReference>
<dbReference type="SMART" id="SM00322">
    <property type="entry name" value="KH"/>
    <property type="match status" value="1"/>
</dbReference>
<keyword evidence="7 8" id="KW-0694">RNA-binding</keyword>
<comment type="function">
    <text evidence="8">Involved in mRNA degradation. Catalyzes the phosphorolysis of single-stranded polyribonucleotides processively in the 3'- to 5'-direction.</text>
</comment>
<proteinExistence type="inferred from homology"/>
<evidence type="ECO:0000256" key="5">
    <source>
        <dbReference type="ARBA" id="ARBA00022723"/>
    </source>
</evidence>